<dbReference type="SMART" id="SM00262">
    <property type="entry name" value="GEL"/>
    <property type="match status" value="6"/>
</dbReference>
<dbReference type="GO" id="GO:0051015">
    <property type="term" value="F:actin filament binding"/>
    <property type="evidence" value="ECO:0007669"/>
    <property type="project" value="InterPro"/>
</dbReference>
<sequence>MTSMGLMMGVKKVQGKTQKMDRSLPITIDPAFRSVSKNSTNFLIWRVEKMQLLPLAKSHYGTFHTEDAYIVYVAAERGKIASHDMPSYSPRGPLEVHIHFWLGAECSTDSATMAAYKSVELDTYLGGSPVQHREVQNSESPRFKSYFKSGIRLLIGGVEFGQSSLRIVEPRLFQVRGRRSPVLLQMPEISWRFFNSGDVFILDTKDVIFVWIGKFSNSLEKLQAAKIAKKLMEEHHALSIVFVDDGKEMDLPQSEKLLLGVYLDLNKRNLVRDRIFDDDKSMEILINSKLKLYHCSEEDGTYKVVEAKTGPLHQSDLHSSDSFIIDNCGHSVWAWIGKHASMRERNEGIRNAHGFVKKKGYSAGTPVCRVIEGGEPPEFKALFLSWKDKDDLNFGFTLPHGSYKASPKSATVKLDAASLHRPLRIQNGSMESILNIIDSKMEVWRVSRSVLKEVPFSAVGRFYTNDCYLIHYSYNYAGKNHHVLYYWLGLHSTVMEQTALAYHTVAEDERLGGIAVQVRVVEGKEPPHFLHMFRGRLLIMQGDHSDEMPRNFMLQVRGTSQETTRAYQVHLRAASLNTNYVYVLKLGKDEQNYIWCGRKSTGDERDMAKHIAEKYAPQHLVLYEGQEKETFWEDIGGRDIYSDKRLPENPVHCLSPRLFCCSSPCGYLKVEEVVHYQQTDLMPEDIMIMDTWETLFIWIGAEANQEEKRSCIQLAIEYLKSDPSGRDVKIPIVLIKQGHEPPVFTSFFARWDDDLWKSHKTFGEVRKELENAKPTIQVELKLNTGPAFDFEDYPKYPFHNLIEKEPEKLPKNVDLLHKEMHLNEKDFAAVFGMRYKEFAKFPKWKQDILKKDVGLF</sequence>
<dbReference type="InterPro" id="IPR036886">
    <property type="entry name" value="Villin_headpiece_dom_sf"/>
</dbReference>
<dbReference type="PANTHER" id="PTHR11977:SF57">
    <property type="entry name" value="VILLIN-LIKE PROTEIN QUAIL"/>
    <property type="match status" value="1"/>
</dbReference>
<keyword evidence="7" id="KW-1185">Reference proteome</keyword>
<dbReference type="PANTHER" id="PTHR11977">
    <property type="entry name" value="VILLIN"/>
    <property type="match status" value="1"/>
</dbReference>
<dbReference type="SMART" id="SM00153">
    <property type="entry name" value="VHP"/>
    <property type="match status" value="1"/>
</dbReference>
<feature type="domain" description="HP" evidence="5">
    <location>
        <begin position="790"/>
        <end position="856"/>
    </location>
</feature>
<evidence type="ECO:0000259" key="5">
    <source>
        <dbReference type="PROSITE" id="PS51089"/>
    </source>
</evidence>
<keyword evidence="3" id="KW-0677">Repeat</keyword>
<dbReference type="CDD" id="cd11288">
    <property type="entry name" value="gelsolin_S5_like"/>
    <property type="match status" value="1"/>
</dbReference>
<comment type="similarity">
    <text evidence="1">Belongs to the villin/gelsolin family.</text>
</comment>
<dbReference type="Pfam" id="PF00626">
    <property type="entry name" value="Gelsolin"/>
    <property type="match status" value="5"/>
</dbReference>
<dbReference type="InterPro" id="IPR029006">
    <property type="entry name" value="ADF-H/Gelsolin-like_dom_sf"/>
</dbReference>
<dbReference type="Proteomes" id="UP001152759">
    <property type="component" value="Chromosome 4"/>
</dbReference>
<dbReference type="CDD" id="cd11291">
    <property type="entry name" value="gelsolin_S6_like"/>
    <property type="match status" value="1"/>
</dbReference>
<keyword evidence="2" id="KW-0117">Actin capping</keyword>
<dbReference type="Gene3D" id="3.40.20.10">
    <property type="entry name" value="Severin"/>
    <property type="match status" value="6"/>
</dbReference>
<dbReference type="GO" id="GO:0005546">
    <property type="term" value="F:phosphatidylinositol-4,5-bisphosphate binding"/>
    <property type="evidence" value="ECO:0007669"/>
    <property type="project" value="TreeGrafter"/>
</dbReference>
<dbReference type="GO" id="GO:0005737">
    <property type="term" value="C:cytoplasm"/>
    <property type="evidence" value="ECO:0007669"/>
    <property type="project" value="TreeGrafter"/>
</dbReference>
<dbReference type="KEGG" id="btab:109044549"/>
<dbReference type="PROSITE" id="PS51089">
    <property type="entry name" value="HP"/>
    <property type="match status" value="1"/>
</dbReference>
<keyword evidence="4" id="KW-0009">Actin-binding</keyword>
<dbReference type="InterPro" id="IPR007122">
    <property type="entry name" value="Villin/Gelsolin"/>
</dbReference>
<reference evidence="6" key="1">
    <citation type="submission" date="2021-12" db="EMBL/GenBank/DDBJ databases">
        <authorList>
            <person name="King R."/>
        </authorList>
    </citation>
    <scope>NUCLEOTIDE SEQUENCE</scope>
</reference>
<dbReference type="SUPFAM" id="SSF55753">
    <property type="entry name" value="Actin depolymerizing proteins"/>
    <property type="match status" value="6"/>
</dbReference>
<evidence type="ECO:0000256" key="4">
    <source>
        <dbReference type="ARBA" id="ARBA00023203"/>
    </source>
</evidence>
<evidence type="ECO:0000313" key="7">
    <source>
        <dbReference type="Proteomes" id="UP001152759"/>
    </source>
</evidence>
<dbReference type="CDD" id="cd11290">
    <property type="entry name" value="gelsolin_S1_like"/>
    <property type="match status" value="1"/>
</dbReference>
<dbReference type="GO" id="GO:0008154">
    <property type="term" value="P:actin polymerization or depolymerization"/>
    <property type="evidence" value="ECO:0007669"/>
    <property type="project" value="TreeGrafter"/>
</dbReference>
<evidence type="ECO:0000256" key="3">
    <source>
        <dbReference type="ARBA" id="ARBA00022737"/>
    </source>
</evidence>
<dbReference type="GO" id="GO:0051016">
    <property type="term" value="P:barbed-end actin filament capping"/>
    <property type="evidence" value="ECO:0007669"/>
    <property type="project" value="TreeGrafter"/>
</dbReference>
<dbReference type="Pfam" id="PF02209">
    <property type="entry name" value="VHP"/>
    <property type="match status" value="1"/>
</dbReference>
<dbReference type="SUPFAM" id="SSF47050">
    <property type="entry name" value="VHP, Villin headpiece domain"/>
    <property type="match status" value="1"/>
</dbReference>
<dbReference type="PRINTS" id="PR00597">
    <property type="entry name" value="GELSOLIN"/>
</dbReference>
<protein>
    <recommendedName>
        <fullName evidence="5">HP domain-containing protein</fullName>
    </recommendedName>
</protein>
<dbReference type="FunFam" id="3.40.20.10:FF:000005">
    <property type="entry name" value="Gelsolin"/>
    <property type="match status" value="1"/>
</dbReference>
<gene>
    <name evidence="6" type="ORF">BEMITA_LOCUS7496</name>
</gene>
<dbReference type="InterPro" id="IPR007123">
    <property type="entry name" value="Gelsolin-like_dom"/>
</dbReference>
<proteinExistence type="inferred from homology"/>
<dbReference type="FunFam" id="3.40.20.10:FF:000001">
    <property type="entry name" value="Gelsolin"/>
    <property type="match status" value="1"/>
</dbReference>
<dbReference type="InterPro" id="IPR003128">
    <property type="entry name" value="Villin_headpiece"/>
</dbReference>
<name>A0A9P0F4G9_BEMTA</name>
<evidence type="ECO:0000256" key="2">
    <source>
        <dbReference type="ARBA" id="ARBA00022467"/>
    </source>
</evidence>
<evidence type="ECO:0000256" key="1">
    <source>
        <dbReference type="ARBA" id="ARBA00008418"/>
    </source>
</evidence>
<organism evidence="6 7">
    <name type="scientific">Bemisia tabaci</name>
    <name type="common">Sweetpotato whitefly</name>
    <name type="synonym">Aleurodes tabaci</name>
    <dbReference type="NCBI Taxonomy" id="7038"/>
    <lineage>
        <taxon>Eukaryota</taxon>
        <taxon>Metazoa</taxon>
        <taxon>Ecdysozoa</taxon>
        <taxon>Arthropoda</taxon>
        <taxon>Hexapoda</taxon>
        <taxon>Insecta</taxon>
        <taxon>Pterygota</taxon>
        <taxon>Neoptera</taxon>
        <taxon>Paraneoptera</taxon>
        <taxon>Hemiptera</taxon>
        <taxon>Sternorrhyncha</taxon>
        <taxon>Aleyrodoidea</taxon>
        <taxon>Aleyrodidae</taxon>
        <taxon>Aleyrodinae</taxon>
        <taxon>Bemisia</taxon>
    </lineage>
</organism>
<dbReference type="AlphaFoldDB" id="A0A9P0F4G9"/>
<evidence type="ECO:0000313" key="6">
    <source>
        <dbReference type="EMBL" id="CAH0388589.1"/>
    </source>
</evidence>
<dbReference type="EMBL" id="OU963865">
    <property type="protein sequence ID" value="CAH0388589.1"/>
    <property type="molecule type" value="Genomic_DNA"/>
</dbReference>
<dbReference type="CDD" id="cd11293">
    <property type="entry name" value="gelsolin_S4_like"/>
    <property type="match status" value="1"/>
</dbReference>
<dbReference type="GO" id="GO:0051014">
    <property type="term" value="P:actin filament severing"/>
    <property type="evidence" value="ECO:0007669"/>
    <property type="project" value="TreeGrafter"/>
</dbReference>
<accession>A0A9P0F4G9</accession>
<dbReference type="GO" id="GO:0015629">
    <property type="term" value="C:actin cytoskeleton"/>
    <property type="evidence" value="ECO:0007669"/>
    <property type="project" value="TreeGrafter"/>
</dbReference>
<dbReference type="Gene3D" id="1.10.950.10">
    <property type="entry name" value="Villin headpiece domain"/>
    <property type="match status" value="1"/>
</dbReference>